<dbReference type="NCBIfam" id="NF033788">
    <property type="entry name" value="HTH_metalloreg"/>
    <property type="match status" value="1"/>
</dbReference>
<keyword evidence="1" id="KW-0805">Transcription regulation</keyword>
<dbReference type="EMBL" id="JBHUMM010000014">
    <property type="protein sequence ID" value="MFD2671726.1"/>
    <property type="molecule type" value="Genomic_DNA"/>
</dbReference>
<accession>A0ABW5RAE7</accession>
<sequence>MDYTVFAALAEPNRFQIVELLSENPMTVSEISAHTQQRQPQTSKHLRVLHEAGLVAAETDGNRRIYSLQPEPLENISTWLDTIRRQWTERFDRLDDYLQHLQDHDLQKGRNTHEQVARPEQGKHNR</sequence>
<dbReference type="Gene3D" id="1.10.10.10">
    <property type="entry name" value="Winged helix-like DNA-binding domain superfamily/Winged helix DNA-binding domain"/>
    <property type="match status" value="1"/>
</dbReference>
<proteinExistence type="predicted"/>
<dbReference type="RefSeq" id="WP_379929200.1">
    <property type="nucleotide sequence ID" value="NZ_JBHUMM010000014.1"/>
</dbReference>
<evidence type="ECO:0000313" key="7">
    <source>
        <dbReference type="Proteomes" id="UP001597497"/>
    </source>
</evidence>
<keyword evidence="3" id="KW-0804">Transcription</keyword>
<name>A0ABW5RAE7_9BACL</name>
<dbReference type="InterPro" id="IPR036388">
    <property type="entry name" value="WH-like_DNA-bd_sf"/>
</dbReference>
<dbReference type="Pfam" id="PF01022">
    <property type="entry name" value="HTH_5"/>
    <property type="match status" value="1"/>
</dbReference>
<keyword evidence="2" id="KW-0238">DNA-binding</keyword>
<protein>
    <submittedName>
        <fullName evidence="6">ArsR/SmtB family transcription factor</fullName>
    </submittedName>
</protein>
<dbReference type="InterPro" id="IPR001845">
    <property type="entry name" value="HTH_ArsR_DNA-bd_dom"/>
</dbReference>
<evidence type="ECO:0000256" key="2">
    <source>
        <dbReference type="ARBA" id="ARBA00023125"/>
    </source>
</evidence>
<evidence type="ECO:0000256" key="1">
    <source>
        <dbReference type="ARBA" id="ARBA00023015"/>
    </source>
</evidence>
<gene>
    <name evidence="6" type="ORF">ACFSUC_08920</name>
</gene>
<organism evidence="6 7">
    <name type="scientific">Marinicrinis sediminis</name>
    <dbReference type="NCBI Taxonomy" id="1652465"/>
    <lineage>
        <taxon>Bacteria</taxon>
        <taxon>Bacillati</taxon>
        <taxon>Bacillota</taxon>
        <taxon>Bacilli</taxon>
        <taxon>Bacillales</taxon>
        <taxon>Paenibacillaceae</taxon>
    </lineage>
</organism>
<evidence type="ECO:0000313" key="6">
    <source>
        <dbReference type="EMBL" id="MFD2671726.1"/>
    </source>
</evidence>
<evidence type="ECO:0000259" key="5">
    <source>
        <dbReference type="PROSITE" id="PS50987"/>
    </source>
</evidence>
<dbReference type="InterPro" id="IPR011991">
    <property type="entry name" value="ArsR-like_HTH"/>
</dbReference>
<reference evidence="7" key="1">
    <citation type="journal article" date="2019" name="Int. J. Syst. Evol. Microbiol.">
        <title>The Global Catalogue of Microorganisms (GCM) 10K type strain sequencing project: providing services to taxonomists for standard genome sequencing and annotation.</title>
        <authorList>
            <consortium name="The Broad Institute Genomics Platform"/>
            <consortium name="The Broad Institute Genome Sequencing Center for Infectious Disease"/>
            <person name="Wu L."/>
            <person name="Ma J."/>
        </authorList>
    </citation>
    <scope>NUCLEOTIDE SEQUENCE [LARGE SCALE GENOMIC DNA]</scope>
    <source>
        <strain evidence="7">KCTC 33676</strain>
    </source>
</reference>
<dbReference type="PANTHER" id="PTHR33154:SF33">
    <property type="entry name" value="TRANSCRIPTIONAL REPRESSOR SDPR"/>
    <property type="match status" value="1"/>
</dbReference>
<feature type="domain" description="HTH arsR-type" evidence="5">
    <location>
        <begin position="1"/>
        <end position="91"/>
    </location>
</feature>
<comment type="caution">
    <text evidence="6">The sequence shown here is derived from an EMBL/GenBank/DDBJ whole genome shotgun (WGS) entry which is preliminary data.</text>
</comment>
<dbReference type="PANTHER" id="PTHR33154">
    <property type="entry name" value="TRANSCRIPTIONAL REGULATOR, ARSR FAMILY"/>
    <property type="match status" value="1"/>
</dbReference>
<evidence type="ECO:0000256" key="4">
    <source>
        <dbReference type="SAM" id="MobiDB-lite"/>
    </source>
</evidence>
<dbReference type="PRINTS" id="PR00778">
    <property type="entry name" value="HTHARSR"/>
</dbReference>
<dbReference type="Proteomes" id="UP001597497">
    <property type="component" value="Unassembled WGS sequence"/>
</dbReference>
<dbReference type="SUPFAM" id="SSF46785">
    <property type="entry name" value="Winged helix' DNA-binding domain"/>
    <property type="match status" value="1"/>
</dbReference>
<dbReference type="InterPro" id="IPR051081">
    <property type="entry name" value="HTH_MetalResp_TranReg"/>
</dbReference>
<evidence type="ECO:0000256" key="3">
    <source>
        <dbReference type="ARBA" id="ARBA00023163"/>
    </source>
</evidence>
<dbReference type="PROSITE" id="PS50987">
    <property type="entry name" value="HTH_ARSR_2"/>
    <property type="match status" value="1"/>
</dbReference>
<dbReference type="InterPro" id="IPR036390">
    <property type="entry name" value="WH_DNA-bd_sf"/>
</dbReference>
<keyword evidence="7" id="KW-1185">Reference proteome</keyword>
<dbReference type="SMART" id="SM00418">
    <property type="entry name" value="HTH_ARSR"/>
    <property type="match status" value="1"/>
</dbReference>
<feature type="region of interest" description="Disordered" evidence="4">
    <location>
        <begin position="103"/>
        <end position="126"/>
    </location>
</feature>
<dbReference type="CDD" id="cd00090">
    <property type="entry name" value="HTH_ARSR"/>
    <property type="match status" value="1"/>
</dbReference>